<dbReference type="Proteomes" id="UP001500842">
    <property type="component" value="Unassembled WGS sequence"/>
</dbReference>
<protein>
    <submittedName>
        <fullName evidence="3">Uncharacterized protein</fullName>
    </submittedName>
</protein>
<accession>A0ABN1ZY08</accession>
<dbReference type="RefSeq" id="WP_141005025.1">
    <property type="nucleotide sequence ID" value="NZ_BAAAOR010000007.1"/>
</dbReference>
<evidence type="ECO:0000256" key="2">
    <source>
        <dbReference type="SAM" id="Phobius"/>
    </source>
</evidence>
<proteinExistence type="predicted"/>
<keyword evidence="2" id="KW-0472">Membrane</keyword>
<feature type="transmembrane region" description="Helical" evidence="2">
    <location>
        <begin position="38"/>
        <end position="60"/>
    </location>
</feature>
<keyword evidence="2" id="KW-0812">Transmembrane</keyword>
<feature type="region of interest" description="Disordered" evidence="1">
    <location>
        <begin position="102"/>
        <end position="124"/>
    </location>
</feature>
<sequence length="124" mass="12803">MWEQYEKPDDDQGRPAASSGVPDPGLSTGRSTRTGGDAGAGVALGIVGALAAVVIGIVVASSAGSTTNRESDDSDWYACIAEQKAQARGGLLSPADLCEIGHERPSGYVDDDEYDPLGRDGSRY</sequence>
<evidence type="ECO:0000313" key="3">
    <source>
        <dbReference type="EMBL" id="GAA1507213.1"/>
    </source>
</evidence>
<keyword evidence="2" id="KW-1133">Transmembrane helix</keyword>
<reference evidence="3 4" key="1">
    <citation type="journal article" date="2019" name="Int. J. Syst. Evol. Microbiol.">
        <title>The Global Catalogue of Microorganisms (GCM) 10K type strain sequencing project: providing services to taxonomists for standard genome sequencing and annotation.</title>
        <authorList>
            <consortium name="The Broad Institute Genomics Platform"/>
            <consortium name="The Broad Institute Genome Sequencing Center for Infectious Disease"/>
            <person name="Wu L."/>
            <person name="Ma J."/>
        </authorList>
    </citation>
    <scope>NUCLEOTIDE SEQUENCE [LARGE SCALE GENOMIC DNA]</scope>
    <source>
        <strain evidence="3 4">JCM 14942</strain>
    </source>
</reference>
<feature type="region of interest" description="Disordered" evidence="1">
    <location>
        <begin position="1"/>
        <end position="38"/>
    </location>
</feature>
<gene>
    <name evidence="3" type="ORF">GCM10009788_08940</name>
</gene>
<feature type="compositionally biased region" description="Low complexity" evidence="1">
    <location>
        <begin position="25"/>
        <end position="38"/>
    </location>
</feature>
<comment type="caution">
    <text evidence="3">The sequence shown here is derived from an EMBL/GenBank/DDBJ whole genome shotgun (WGS) entry which is preliminary data.</text>
</comment>
<name>A0ABN1ZY08_9ACTN</name>
<feature type="compositionally biased region" description="Basic and acidic residues" evidence="1">
    <location>
        <begin position="1"/>
        <end position="13"/>
    </location>
</feature>
<evidence type="ECO:0000256" key="1">
    <source>
        <dbReference type="SAM" id="MobiDB-lite"/>
    </source>
</evidence>
<evidence type="ECO:0000313" key="4">
    <source>
        <dbReference type="Proteomes" id="UP001500842"/>
    </source>
</evidence>
<keyword evidence="4" id="KW-1185">Reference proteome</keyword>
<dbReference type="EMBL" id="BAAAOR010000007">
    <property type="protein sequence ID" value="GAA1507213.1"/>
    <property type="molecule type" value="Genomic_DNA"/>
</dbReference>
<organism evidence="3 4">
    <name type="scientific">Nocardioides humi</name>
    <dbReference type="NCBI Taxonomy" id="449461"/>
    <lineage>
        <taxon>Bacteria</taxon>
        <taxon>Bacillati</taxon>
        <taxon>Actinomycetota</taxon>
        <taxon>Actinomycetes</taxon>
        <taxon>Propionibacteriales</taxon>
        <taxon>Nocardioidaceae</taxon>
        <taxon>Nocardioides</taxon>
    </lineage>
</organism>